<protein>
    <submittedName>
        <fullName evidence="2">Uncharacterized protein</fullName>
    </submittedName>
</protein>
<evidence type="ECO:0000313" key="3">
    <source>
        <dbReference type="Proteomes" id="UP000032180"/>
    </source>
</evidence>
<keyword evidence="3" id="KW-1185">Reference proteome</keyword>
<keyword evidence="1" id="KW-1133">Transmembrane helix</keyword>
<name>A0A0D9WVW4_9ORYZ</name>
<evidence type="ECO:0000256" key="1">
    <source>
        <dbReference type="SAM" id="Phobius"/>
    </source>
</evidence>
<feature type="transmembrane region" description="Helical" evidence="1">
    <location>
        <begin position="64"/>
        <end position="83"/>
    </location>
</feature>
<keyword evidence="1" id="KW-0812">Transmembrane</keyword>
<organism evidence="2 3">
    <name type="scientific">Leersia perrieri</name>
    <dbReference type="NCBI Taxonomy" id="77586"/>
    <lineage>
        <taxon>Eukaryota</taxon>
        <taxon>Viridiplantae</taxon>
        <taxon>Streptophyta</taxon>
        <taxon>Embryophyta</taxon>
        <taxon>Tracheophyta</taxon>
        <taxon>Spermatophyta</taxon>
        <taxon>Magnoliopsida</taxon>
        <taxon>Liliopsida</taxon>
        <taxon>Poales</taxon>
        <taxon>Poaceae</taxon>
        <taxon>BOP clade</taxon>
        <taxon>Oryzoideae</taxon>
        <taxon>Oryzeae</taxon>
        <taxon>Oryzinae</taxon>
        <taxon>Leersia</taxon>
    </lineage>
</organism>
<proteinExistence type="predicted"/>
<dbReference type="EnsemblPlants" id="LPERR07G03700.1">
    <property type="protein sequence ID" value="LPERR07G03700.1"/>
    <property type="gene ID" value="LPERR07G03700"/>
</dbReference>
<feature type="transmembrane region" description="Helical" evidence="1">
    <location>
        <begin position="89"/>
        <end position="114"/>
    </location>
</feature>
<accession>A0A0D9WVW4</accession>
<reference evidence="3" key="2">
    <citation type="submission" date="2013-12" db="EMBL/GenBank/DDBJ databases">
        <authorList>
            <person name="Yu Y."/>
            <person name="Lee S."/>
            <person name="de Baynast K."/>
            <person name="Wissotski M."/>
            <person name="Liu L."/>
            <person name="Talag J."/>
            <person name="Goicoechea J."/>
            <person name="Angelova A."/>
            <person name="Jetty R."/>
            <person name="Kudrna D."/>
            <person name="Golser W."/>
            <person name="Rivera L."/>
            <person name="Zhang J."/>
            <person name="Wing R."/>
        </authorList>
    </citation>
    <scope>NUCLEOTIDE SEQUENCE</scope>
</reference>
<dbReference type="HOGENOM" id="CLU_1549828_0_0_1"/>
<dbReference type="AlphaFoldDB" id="A0A0D9WVW4"/>
<dbReference type="Gramene" id="LPERR07G03700.1">
    <property type="protein sequence ID" value="LPERR07G03700.1"/>
    <property type="gene ID" value="LPERR07G03700"/>
</dbReference>
<dbReference type="Proteomes" id="UP000032180">
    <property type="component" value="Chromosome 7"/>
</dbReference>
<feature type="transmembrane region" description="Helical" evidence="1">
    <location>
        <begin position="126"/>
        <end position="152"/>
    </location>
</feature>
<reference evidence="2 3" key="1">
    <citation type="submission" date="2012-08" db="EMBL/GenBank/DDBJ databases">
        <title>Oryza genome evolution.</title>
        <authorList>
            <person name="Wing R.A."/>
        </authorList>
    </citation>
    <scope>NUCLEOTIDE SEQUENCE</scope>
</reference>
<reference evidence="2" key="3">
    <citation type="submission" date="2015-04" db="UniProtKB">
        <authorList>
            <consortium name="EnsemblPlants"/>
        </authorList>
    </citation>
    <scope>IDENTIFICATION</scope>
</reference>
<sequence>MRRHVRTSRRVADFDGLQMAAAAGSASSLRAVAAMADVRRRRNAAAQYADLENPEIMEARYSALLGNLLGGALPAAFAAYVLVMHSTDWVKAVVFISLALAFYMASTGAVAGSLGTSQESLRYSRVALMVTYTIIWFLLTFGVCTLFEAVWVRGLCGTVGFFYDSSLPGFVAP</sequence>
<keyword evidence="1" id="KW-0472">Membrane</keyword>
<evidence type="ECO:0000313" key="2">
    <source>
        <dbReference type="EnsemblPlants" id="LPERR07G03700.1"/>
    </source>
</evidence>